<dbReference type="InterPro" id="IPR015943">
    <property type="entry name" value="WD40/YVTN_repeat-like_dom_sf"/>
</dbReference>
<proteinExistence type="predicted"/>
<feature type="region of interest" description="Disordered" evidence="7">
    <location>
        <begin position="28"/>
        <end position="79"/>
    </location>
</feature>
<evidence type="ECO:0000256" key="6">
    <source>
        <dbReference type="PROSITE-ProRule" id="PRU00221"/>
    </source>
</evidence>
<dbReference type="SUPFAM" id="SSF50978">
    <property type="entry name" value="WD40 repeat-like"/>
    <property type="match status" value="2"/>
</dbReference>
<dbReference type="InterPro" id="IPR036322">
    <property type="entry name" value="WD40_repeat_dom_sf"/>
</dbReference>
<evidence type="ECO:0000256" key="1">
    <source>
        <dbReference type="ARBA" id="ARBA00004138"/>
    </source>
</evidence>
<dbReference type="Proteomes" id="UP001359485">
    <property type="component" value="Unassembled WGS sequence"/>
</dbReference>
<comment type="subcellular location">
    <subcellularLocation>
        <location evidence="1">Cell projection</location>
        <location evidence="1">Cilium</location>
    </subcellularLocation>
</comment>
<reference evidence="8 9" key="1">
    <citation type="submission" date="2023-09" db="EMBL/GenBank/DDBJ databases">
        <title>Genomes of two closely related lineages of the louse Polyplax serrata with different host specificities.</title>
        <authorList>
            <person name="Martinu J."/>
            <person name="Tarabai H."/>
            <person name="Stefka J."/>
            <person name="Hypsa V."/>
        </authorList>
    </citation>
    <scope>NUCLEOTIDE SEQUENCE [LARGE SCALE GENOMIC DNA]</scope>
    <source>
        <strain evidence="8">98ZLc_SE</strain>
    </source>
</reference>
<name>A0ABR1BE43_POLSC</name>
<dbReference type="PANTHER" id="PTHR13720">
    <property type="entry name" value="WD-40 REPEAT PROTEIN"/>
    <property type="match status" value="1"/>
</dbReference>
<feature type="repeat" description="WD" evidence="6">
    <location>
        <begin position="789"/>
        <end position="824"/>
    </location>
</feature>
<sequence>MAESGIIESNNSTIDEVFQEKLVDWQARKKSESYSNISPDDSASKHKITKEVDFAGDEEQKHQHHVEKYSDDDEEDNHSFSYEEGDLHQIYDEDEASAGESSLSSDVISNVYTKLSPFTIKWAFGIKTTVDIINLTTTSATEIFYVSSHFGVIYNYRTRKMEFLPGHNFPIQSISADASGRWLVSADAGEDTVIIIWDSQKRIPVWCLYNVFAGGVKYVKISPDARFLAAINCDFNYSLKFWQWTLGDENPDGILEIDPTYGVAKHIVFNHKKTEQFAITMKHGVTFCEWIESEKVIKQFTPQFEQPKKKIGTFRETIFLDDNHTALSATNTGYLVVWCDTSFSEPIPEGTAGTIEKHVVKCLRIHSCGITSLHICDGVLISSSEDGQIFFHDQYLRLVYLIPKLKLDPIMSISFNVADSETDPFVMENKLCSDHEISDINETGNKYKNEIAFPHHNSTFYAKVKRIPSDCTVEMRPFVIRDFVFLTKTGKTGYLSHRRKRIKYFLYKADSHVLALACNPNKSHLVVSYSSGWLYLYHYLTKKSMVSATIPGAKVTSMAYSNMGHNLFAGTDGGSILVLDSVLLTVLKTVVLGRSPILKIRLSNGDDYLACYDQQSCVFVFSTSPGAFKKTNITVSKYISHYKPINDLLFEELVDLKKSPRLFSLGEDRMLVEYDLSSVDAGKLKLTTVSRIEQTAIPLCFTWEPRFHHSTDFLISNSEYKLKIVESESLICKKTTLGPTADTPIVRMYVLPEHIKEQIKSAKMIYSTDRHIGIKILPATGNPFEGMGMVAHPTKITDLAISQDHNYVFTAGQNDNSVLMWEMNAHSVDVAVQMGGTGLDPFLSLIEGGPNSFFFREIEDFFYYAQIIHQGEDPNLDRSVSKSLALCEIPDLFRALGYYPTDYEVDNLLHELKHLKYNETNELITEVCFEECIKAFLNHKPVHGISLSHINKALITIADMSDPTDILVERSELYKALENSAEAMDHREVLGYLCILLLPKDETHPIPATLSLNDFAAHVLGIDLTISEENVKQITHPEKS</sequence>
<dbReference type="SMART" id="SM00320">
    <property type="entry name" value="WD40"/>
    <property type="match status" value="7"/>
</dbReference>
<accession>A0ABR1BE43</accession>
<comment type="caution">
    <text evidence="8">The sequence shown here is derived from an EMBL/GenBank/DDBJ whole genome shotgun (WGS) entry which is preliminary data.</text>
</comment>
<keyword evidence="4" id="KW-0966">Cell projection</keyword>
<dbReference type="PANTHER" id="PTHR13720:SF13">
    <property type="entry name" value="CILIA- AND FLAGELLA-ASSOCIATED PROTEIN 251"/>
    <property type="match status" value="1"/>
</dbReference>
<gene>
    <name evidence="8" type="ORF">RUM44_013418</name>
</gene>
<dbReference type="InterPro" id="IPR001680">
    <property type="entry name" value="WD40_rpt"/>
</dbReference>
<evidence type="ECO:0000256" key="4">
    <source>
        <dbReference type="ARBA" id="ARBA00023273"/>
    </source>
</evidence>
<dbReference type="PROSITE" id="PS50082">
    <property type="entry name" value="WD_REPEATS_2"/>
    <property type="match status" value="1"/>
</dbReference>
<evidence type="ECO:0000256" key="5">
    <source>
        <dbReference type="ARBA" id="ARBA00040994"/>
    </source>
</evidence>
<dbReference type="Gene3D" id="2.130.10.10">
    <property type="entry name" value="YVTN repeat-like/Quinoprotein amine dehydrogenase"/>
    <property type="match status" value="2"/>
</dbReference>
<keyword evidence="2 6" id="KW-0853">WD repeat</keyword>
<keyword evidence="9" id="KW-1185">Reference proteome</keyword>
<dbReference type="Pfam" id="PF00400">
    <property type="entry name" value="WD40"/>
    <property type="match status" value="2"/>
</dbReference>
<evidence type="ECO:0000313" key="8">
    <source>
        <dbReference type="EMBL" id="KAK6641703.1"/>
    </source>
</evidence>
<evidence type="ECO:0000256" key="2">
    <source>
        <dbReference type="ARBA" id="ARBA00022574"/>
    </source>
</evidence>
<evidence type="ECO:0000256" key="3">
    <source>
        <dbReference type="ARBA" id="ARBA00022737"/>
    </source>
</evidence>
<protein>
    <recommendedName>
        <fullName evidence="5">Cilia- and flagella-associated protein 251</fullName>
    </recommendedName>
</protein>
<dbReference type="EMBL" id="JAWJWF010000001">
    <property type="protein sequence ID" value="KAK6641703.1"/>
    <property type="molecule type" value="Genomic_DNA"/>
</dbReference>
<dbReference type="InterPro" id="IPR050630">
    <property type="entry name" value="WD_repeat_EMAP"/>
</dbReference>
<organism evidence="8 9">
    <name type="scientific">Polyplax serrata</name>
    <name type="common">Common mouse louse</name>
    <dbReference type="NCBI Taxonomy" id="468196"/>
    <lineage>
        <taxon>Eukaryota</taxon>
        <taxon>Metazoa</taxon>
        <taxon>Ecdysozoa</taxon>
        <taxon>Arthropoda</taxon>
        <taxon>Hexapoda</taxon>
        <taxon>Insecta</taxon>
        <taxon>Pterygota</taxon>
        <taxon>Neoptera</taxon>
        <taxon>Paraneoptera</taxon>
        <taxon>Psocodea</taxon>
        <taxon>Troctomorpha</taxon>
        <taxon>Phthiraptera</taxon>
        <taxon>Anoplura</taxon>
        <taxon>Polyplacidae</taxon>
        <taxon>Polyplax</taxon>
    </lineage>
</organism>
<feature type="compositionally biased region" description="Basic and acidic residues" evidence="7">
    <location>
        <begin position="49"/>
        <end position="69"/>
    </location>
</feature>
<evidence type="ECO:0000256" key="7">
    <source>
        <dbReference type="SAM" id="MobiDB-lite"/>
    </source>
</evidence>
<keyword evidence="3" id="KW-0677">Repeat</keyword>
<evidence type="ECO:0000313" key="9">
    <source>
        <dbReference type="Proteomes" id="UP001359485"/>
    </source>
</evidence>